<feature type="signal peptide" evidence="1">
    <location>
        <begin position="1"/>
        <end position="21"/>
    </location>
</feature>
<sequence>MGKLLKTVATAVALTGPSAWAEPLGGQKTVWLVDGQGQRTAIATIAFEPRGERMSYSIDWNDEVFADHFLSMRPFKCIEGPDKHWCHVPYPYEINRQVDVGDLTDLEYDLLFLWKGSTEYGINMWNGVYYRLDATDDGLVGRLHEMDMDLLSAPPEPGDLRPLSDMDLHEADPESHWLPELLIE</sequence>
<proteinExistence type="predicted"/>
<feature type="chain" id="PRO_5046799819" evidence="1">
    <location>
        <begin position="22"/>
        <end position="184"/>
    </location>
</feature>
<protein>
    <submittedName>
        <fullName evidence="2">Uncharacterized protein</fullName>
    </submittedName>
</protein>
<evidence type="ECO:0000313" key="3">
    <source>
        <dbReference type="Proteomes" id="UP001193035"/>
    </source>
</evidence>
<dbReference type="Proteomes" id="UP001193035">
    <property type="component" value="Unassembled WGS sequence"/>
</dbReference>
<gene>
    <name evidence="2" type="ORF">FGK63_08325</name>
</gene>
<reference evidence="2 3" key="1">
    <citation type="submission" date="2019-05" db="EMBL/GenBank/DDBJ databases">
        <title>Ruegeria sp. nov., isolated from tidal flat.</title>
        <authorList>
            <person name="Kim W."/>
        </authorList>
    </citation>
    <scope>NUCLEOTIDE SEQUENCE [LARGE SCALE GENOMIC DNA]</scope>
    <source>
        <strain evidence="2 3">CAU 1488</strain>
    </source>
</reference>
<accession>A0ABY2X2B6</accession>
<evidence type="ECO:0000256" key="1">
    <source>
        <dbReference type="SAM" id="SignalP"/>
    </source>
</evidence>
<comment type="caution">
    <text evidence="2">The sequence shown here is derived from an EMBL/GenBank/DDBJ whole genome shotgun (WGS) entry which is preliminary data.</text>
</comment>
<dbReference type="EMBL" id="VCPD01000002">
    <property type="protein sequence ID" value="TMV09107.1"/>
    <property type="molecule type" value="Genomic_DNA"/>
</dbReference>
<keyword evidence="3" id="KW-1185">Reference proteome</keyword>
<organism evidence="2 3">
    <name type="scientific">Ruegeria sediminis</name>
    <dbReference type="NCBI Taxonomy" id="2583820"/>
    <lineage>
        <taxon>Bacteria</taxon>
        <taxon>Pseudomonadati</taxon>
        <taxon>Pseudomonadota</taxon>
        <taxon>Alphaproteobacteria</taxon>
        <taxon>Rhodobacterales</taxon>
        <taxon>Roseobacteraceae</taxon>
        <taxon>Ruegeria</taxon>
    </lineage>
</organism>
<evidence type="ECO:0000313" key="2">
    <source>
        <dbReference type="EMBL" id="TMV09107.1"/>
    </source>
</evidence>
<name>A0ABY2X2B6_9RHOB</name>
<keyword evidence="1" id="KW-0732">Signal</keyword>